<dbReference type="SUPFAM" id="SSF47446">
    <property type="entry name" value="Signal peptide-binding domain"/>
    <property type="match status" value="1"/>
</dbReference>
<protein>
    <recommendedName>
        <fullName evidence="10">Signal recognition particle protein</fullName>
        <ecNumber evidence="10">3.6.5.4</ecNumber>
    </recommendedName>
    <alternativeName>
        <fullName evidence="10">Fifty-four homolog</fullName>
    </alternativeName>
</protein>
<comment type="subcellular location">
    <subcellularLocation>
        <location evidence="10">Cytoplasm</location>
    </subcellularLocation>
    <text evidence="10">The SRP-RNC complex is targeted to the cytoplasmic membrane.</text>
</comment>
<keyword evidence="8 10" id="KW-0687">Ribonucleoprotein</keyword>
<dbReference type="SMART" id="SM00962">
    <property type="entry name" value="SRP54"/>
    <property type="match status" value="1"/>
</dbReference>
<feature type="domain" description="SRP54-type proteins GTP-binding" evidence="11">
    <location>
        <begin position="262"/>
        <end position="275"/>
    </location>
</feature>
<dbReference type="PROSITE" id="PS00300">
    <property type="entry name" value="SRP54"/>
    <property type="match status" value="1"/>
</dbReference>
<dbReference type="GO" id="GO:0005525">
    <property type="term" value="F:GTP binding"/>
    <property type="evidence" value="ECO:0007669"/>
    <property type="project" value="UniProtKB-UniRule"/>
</dbReference>
<dbReference type="OrthoDB" id="9804720at2"/>
<dbReference type="InterPro" id="IPR027417">
    <property type="entry name" value="P-loop_NTPase"/>
</dbReference>
<dbReference type="GO" id="GO:0048500">
    <property type="term" value="C:signal recognition particle"/>
    <property type="evidence" value="ECO:0007669"/>
    <property type="project" value="UniProtKB-UniRule"/>
</dbReference>
<dbReference type="NCBIfam" id="TIGR00959">
    <property type="entry name" value="ffh"/>
    <property type="match status" value="1"/>
</dbReference>
<evidence type="ECO:0000256" key="5">
    <source>
        <dbReference type="ARBA" id="ARBA00022884"/>
    </source>
</evidence>
<organism evidence="12 13">
    <name type="scientific">Hydrogenobacter hydrogenophilus</name>
    <dbReference type="NCBI Taxonomy" id="35835"/>
    <lineage>
        <taxon>Bacteria</taxon>
        <taxon>Pseudomonadati</taxon>
        <taxon>Aquificota</taxon>
        <taxon>Aquificia</taxon>
        <taxon>Aquificales</taxon>
        <taxon>Aquificaceae</taxon>
        <taxon>Hydrogenobacter</taxon>
    </lineage>
</organism>
<dbReference type="EC" id="3.6.5.4" evidence="10"/>
<evidence type="ECO:0000313" key="12">
    <source>
        <dbReference type="EMBL" id="SNZ16777.1"/>
    </source>
</evidence>
<sequence length="436" mass="48552">MFDLLIERFNKSLSKLSSTRKITEKQVNDVLREIRTALLEADVDYDVAKAFLKRVRERVLTEDLKKNISPTDSIVLTVYEELTNILGGEKADIKKGTVLFVGLQGTGKTTTIGKVAHFLKNQGFKVAVASTDVRRPAAMLQLEKLAERVGVPYYRFDETSPVSIAVKSKERALKEGMDYLLLDTAGRLHVDEELMQELKQIKEAVKPSEVLYVADAMQGQEALRVAKVFHETVPLTGVILTKMDGDARGGVALSVKSAIGVPIKFVGVGEKIEDLEVFYPDRIAQRILGLGDIQSLAEKAQQVIPEDEAQVLATKIMRGEFDLEDMLKQIRFIKSMGPLDKLLGMLPGIGAQLKNVKIDEKKFKKTEAIILSMTKEERKNPKIINMSRKVRIAKGSGTTVGDVNKVLKEYEEMKKAIKSMRGLLSGGSLPKFPFRF</sequence>
<evidence type="ECO:0000313" key="13">
    <source>
        <dbReference type="Proteomes" id="UP000218627"/>
    </source>
</evidence>
<dbReference type="PANTHER" id="PTHR11564:SF5">
    <property type="entry name" value="SIGNAL RECOGNITION PARTICLE SUBUNIT SRP54"/>
    <property type="match status" value="1"/>
</dbReference>
<proteinExistence type="inferred from homology"/>
<dbReference type="AlphaFoldDB" id="A0A285P697"/>
<dbReference type="InterPro" id="IPR003593">
    <property type="entry name" value="AAA+_ATPase"/>
</dbReference>
<dbReference type="SUPFAM" id="SSF52540">
    <property type="entry name" value="P-loop containing nucleoside triphosphate hydrolases"/>
    <property type="match status" value="1"/>
</dbReference>
<evidence type="ECO:0000256" key="6">
    <source>
        <dbReference type="ARBA" id="ARBA00023134"/>
    </source>
</evidence>
<keyword evidence="7 10" id="KW-0733">Signal recognition particle</keyword>
<dbReference type="InterPro" id="IPR042101">
    <property type="entry name" value="SRP54_N_sf"/>
</dbReference>
<dbReference type="GO" id="GO:0003924">
    <property type="term" value="F:GTPase activity"/>
    <property type="evidence" value="ECO:0007669"/>
    <property type="project" value="UniProtKB-UniRule"/>
</dbReference>
<dbReference type="SMART" id="SM00382">
    <property type="entry name" value="AAA"/>
    <property type="match status" value="1"/>
</dbReference>
<comment type="subunit">
    <text evidence="10">Part of the signal recognition particle protein translocation system, which is composed of SRP and FtsY.</text>
</comment>
<comment type="domain">
    <text evidence="10">Composed of three domains: the N-terminal N domain, which is responsible for interactions with the ribosome, the central G domain, which binds GTP, and the C-terminal M domain, which binds the RNA and the signal sequence of the RNC.</text>
</comment>
<dbReference type="Pfam" id="PF02881">
    <property type="entry name" value="SRP54_N"/>
    <property type="match status" value="1"/>
</dbReference>
<dbReference type="Proteomes" id="UP000218627">
    <property type="component" value="Unassembled WGS sequence"/>
</dbReference>
<evidence type="ECO:0000256" key="1">
    <source>
        <dbReference type="ARBA" id="ARBA00005450"/>
    </source>
</evidence>
<reference evidence="13" key="1">
    <citation type="submission" date="2017-09" db="EMBL/GenBank/DDBJ databases">
        <authorList>
            <person name="Varghese N."/>
            <person name="Submissions S."/>
        </authorList>
    </citation>
    <scope>NUCLEOTIDE SEQUENCE [LARGE SCALE GENOMIC DNA]</scope>
    <source>
        <strain evidence="13">DSM 2913</strain>
    </source>
</reference>
<comment type="catalytic activity">
    <reaction evidence="9 10">
        <text>GTP + H2O = GDP + phosphate + H(+)</text>
        <dbReference type="Rhea" id="RHEA:19669"/>
        <dbReference type="ChEBI" id="CHEBI:15377"/>
        <dbReference type="ChEBI" id="CHEBI:15378"/>
        <dbReference type="ChEBI" id="CHEBI:37565"/>
        <dbReference type="ChEBI" id="CHEBI:43474"/>
        <dbReference type="ChEBI" id="CHEBI:58189"/>
        <dbReference type="EC" id="3.6.5.4"/>
    </reaction>
</comment>
<keyword evidence="3 10" id="KW-0547">Nucleotide-binding</keyword>
<dbReference type="InterPro" id="IPR013822">
    <property type="entry name" value="Signal_recog_particl_SRP54_hlx"/>
</dbReference>
<feature type="binding site" evidence="10">
    <location>
        <begin position="241"/>
        <end position="244"/>
    </location>
    <ligand>
        <name>GTP</name>
        <dbReference type="ChEBI" id="CHEBI:37565"/>
    </ligand>
</feature>
<keyword evidence="2 10" id="KW-0963">Cytoplasm</keyword>
<dbReference type="Pfam" id="PF02978">
    <property type="entry name" value="SRP_SPB"/>
    <property type="match status" value="1"/>
</dbReference>
<evidence type="ECO:0000256" key="3">
    <source>
        <dbReference type="ARBA" id="ARBA00022741"/>
    </source>
</evidence>
<dbReference type="SMART" id="SM00963">
    <property type="entry name" value="SRP54_N"/>
    <property type="match status" value="1"/>
</dbReference>
<dbReference type="Gene3D" id="1.10.260.30">
    <property type="entry name" value="Signal recognition particle, SRP54 subunit, M-domain"/>
    <property type="match status" value="1"/>
</dbReference>
<dbReference type="PANTHER" id="PTHR11564">
    <property type="entry name" value="SIGNAL RECOGNITION PARTICLE 54K PROTEIN SRP54"/>
    <property type="match status" value="1"/>
</dbReference>
<keyword evidence="4 10" id="KW-0378">Hydrolase</keyword>
<feature type="binding site" evidence="10">
    <location>
        <begin position="183"/>
        <end position="187"/>
    </location>
    <ligand>
        <name>GTP</name>
        <dbReference type="ChEBI" id="CHEBI:37565"/>
    </ligand>
</feature>
<keyword evidence="6 10" id="KW-0342">GTP-binding</keyword>
<gene>
    <name evidence="10" type="primary">ffh</name>
    <name evidence="12" type="ORF">SAMN06265353_1707</name>
</gene>
<evidence type="ECO:0000256" key="7">
    <source>
        <dbReference type="ARBA" id="ARBA00023135"/>
    </source>
</evidence>
<dbReference type="CDD" id="cd18539">
    <property type="entry name" value="SRP_G"/>
    <property type="match status" value="1"/>
</dbReference>
<dbReference type="HAMAP" id="MF_00306">
    <property type="entry name" value="SRP54"/>
    <property type="match status" value="1"/>
</dbReference>
<dbReference type="Gene3D" id="1.20.120.140">
    <property type="entry name" value="Signal recognition particle SRP54, nucleotide-binding domain"/>
    <property type="match status" value="1"/>
</dbReference>
<dbReference type="GO" id="GO:0008312">
    <property type="term" value="F:7S RNA binding"/>
    <property type="evidence" value="ECO:0007669"/>
    <property type="project" value="InterPro"/>
</dbReference>
<keyword evidence="13" id="KW-1185">Reference proteome</keyword>
<evidence type="ECO:0000256" key="10">
    <source>
        <dbReference type="HAMAP-Rule" id="MF_00306"/>
    </source>
</evidence>
<evidence type="ECO:0000259" key="11">
    <source>
        <dbReference type="PROSITE" id="PS00300"/>
    </source>
</evidence>
<keyword evidence="5 10" id="KW-0694">RNA-binding</keyword>
<dbReference type="InterPro" id="IPR004125">
    <property type="entry name" value="Signal_recog_particle_SRP54_M"/>
</dbReference>
<dbReference type="GO" id="GO:0006614">
    <property type="term" value="P:SRP-dependent cotranslational protein targeting to membrane"/>
    <property type="evidence" value="ECO:0007669"/>
    <property type="project" value="InterPro"/>
</dbReference>
<dbReference type="RefSeq" id="WP_096603469.1">
    <property type="nucleotide sequence ID" value="NZ_OBEN01000015.1"/>
</dbReference>
<dbReference type="Gene3D" id="3.40.50.300">
    <property type="entry name" value="P-loop containing nucleotide triphosphate hydrolases"/>
    <property type="match status" value="1"/>
</dbReference>
<comment type="function">
    <text evidence="10">Involved in targeting and insertion of nascent membrane proteins into the cytoplasmic membrane. Binds to the hydrophobic signal sequence of the ribosome-nascent chain (RNC) as it emerges from the ribosomes. The SRP-RNC complex is then targeted to the cytoplasmic membrane where it interacts with the SRP receptor FtsY.</text>
</comment>
<accession>A0A285P697</accession>
<dbReference type="SUPFAM" id="SSF47364">
    <property type="entry name" value="Domain of the SRP/SRP receptor G-proteins"/>
    <property type="match status" value="1"/>
</dbReference>
<evidence type="ECO:0000256" key="4">
    <source>
        <dbReference type="ARBA" id="ARBA00022801"/>
    </source>
</evidence>
<dbReference type="InterPro" id="IPR000897">
    <property type="entry name" value="SRP54_GTPase_dom"/>
</dbReference>
<dbReference type="InterPro" id="IPR036891">
    <property type="entry name" value="Signal_recog_part_SRP54_M_sf"/>
</dbReference>
<dbReference type="InterPro" id="IPR004780">
    <property type="entry name" value="SRP"/>
</dbReference>
<dbReference type="Pfam" id="PF00448">
    <property type="entry name" value="SRP54"/>
    <property type="match status" value="1"/>
</dbReference>
<dbReference type="InterPro" id="IPR022941">
    <property type="entry name" value="SRP54"/>
</dbReference>
<evidence type="ECO:0000256" key="8">
    <source>
        <dbReference type="ARBA" id="ARBA00023274"/>
    </source>
</evidence>
<name>A0A285P697_9AQUI</name>
<dbReference type="EMBL" id="OBEN01000015">
    <property type="protein sequence ID" value="SNZ16777.1"/>
    <property type="molecule type" value="Genomic_DNA"/>
</dbReference>
<feature type="binding site" evidence="10">
    <location>
        <begin position="102"/>
        <end position="109"/>
    </location>
    <ligand>
        <name>GTP</name>
        <dbReference type="ChEBI" id="CHEBI:37565"/>
    </ligand>
</feature>
<dbReference type="InterPro" id="IPR036225">
    <property type="entry name" value="SRP/SRP_N"/>
</dbReference>
<evidence type="ECO:0000256" key="2">
    <source>
        <dbReference type="ARBA" id="ARBA00022490"/>
    </source>
</evidence>
<evidence type="ECO:0000256" key="9">
    <source>
        <dbReference type="ARBA" id="ARBA00048027"/>
    </source>
</evidence>
<comment type="similarity">
    <text evidence="1 10">Belongs to the GTP-binding SRP family. SRP54 subfamily.</text>
</comment>